<dbReference type="InterPro" id="IPR051685">
    <property type="entry name" value="Ycf3/AcsC/BcsC/TPR_MFPF"/>
</dbReference>
<dbReference type="SMART" id="SM00028">
    <property type="entry name" value="TPR"/>
    <property type="match status" value="6"/>
</dbReference>
<dbReference type="SUPFAM" id="SSF48452">
    <property type="entry name" value="TPR-like"/>
    <property type="match status" value="2"/>
</dbReference>
<feature type="signal peptide" evidence="4">
    <location>
        <begin position="1"/>
        <end position="27"/>
    </location>
</feature>
<evidence type="ECO:0000313" key="5">
    <source>
        <dbReference type="EMBL" id="PCH64200.1"/>
    </source>
</evidence>
<keyword evidence="1" id="KW-0677">Repeat</keyword>
<proteinExistence type="predicted"/>
<keyword evidence="4" id="KW-0732">Signal</keyword>
<sequence>MNSLSHKLLLCLITSALLGCVSNQAEFEDAQSDEQLMQTAQPNPGEQETIEYGHFTEEQLYQTIISELGAQRGVLDQAGDRYFKLAMETKDPSIIQRAIQFASVNNDVQALTELGLLWVEIAPDTTAAHLMLSYQLLESGLFEQALGHMIQIIELGGQFDFTALSARTTQVDTATREALIASLRTLSLSHPSQRSLKLSLVRLLDQNQQTQQGLAVLQTLIKTEGDDPQLAVVNAQLLQKLDRGNEAIKSLKKSVRSNPDNSALRFSYARLLIQNDELAQARQQFETLIINNPTDYETLYSIALLNLEMEDFEAASSAFTRLISANQRVDESHFYLGYIAEQGSHLEQAISHYRNVRIGTSNFLAAQQQATRFAIELDQLESAHRWLSQLSQGQPRLEVLFTTIESSALIQAGHLVPAQQLLTQAIETHPLDTDLLFARVLLYDRIKDPVSAEADLRRIISLEPDDSRALNHLGYMLADQTTRFDEALELLELAIAISPDDPAIIDSLAWVQYKLGRYEQAAANLRRAFAVFPDPEVASHLGEVLWTLGKQEEASQIWNNALQDTPDSELLKNVMERFIP</sequence>
<feature type="repeat" description="TPR" evidence="3">
    <location>
        <begin position="535"/>
        <end position="568"/>
    </location>
</feature>
<name>A0A2A4MWI6_9GAMM</name>
<dbReference type="PROSITE" id="PS50005">
    <property type="entry name" value="TPR"/>
    <property type="match status" value="1"/>
</dbReference>
<feature type="chain" id="PRO_5012946620" description="Tetratricopeptide repeat-like domain-containing protein" evidence="4">
    <location>
        <begin position="28"/>
        <end position="580"/>
    </location>
</feature>
<organism evidence="5 6">
    <name type="scientific">SAR86 cluster bacterium</name>
    <dbReference type="NCBI Taxonomy" id="2030880"/>
    <lineage>
        <taxon>Bacteria</taxon>
        <taxon>Pseudomonadati</taxon>
        <taxon>Pseudomonadota</taxon>
        <taxon>Gammaproteobacteria</taxon>
        <taxon>SAR86 cluster</taxon>
    </lineage>
</organism>
<dbReference type="Pfam" id="PF14559">
    <property type="entry name" value="TPR_19"/>
    <property type="match status" value="2"/>
</dbReference>
<evidence type="ECO:0000256" key="2">
    <source>
        <dbReference type="ARBA" id="ARBA00022803"/>
    </source>
</evidence>
<dbReference type="PANTHER" id="PTHR44943">
    <property type="entry name" value="CELLULOSE SYNTHASE OPERON PROTEIN C"/>
    <property type="match status" value="1"/>
</dbReference>
<evidence type="ECO:0000256" key="4">
    <source>
        <dbReference type="SAM" id="SignalP"/>
    </source>
</evidence>
<keyword evidence="2 3" id="KW-0802">TPR repeat</keyword>
<dbReference type="Pfam" id="PF13432">
    <property type="entry name" value="TPR_16"/>
    <property type="match status" value="1"/>
</dbReference>
<gene>
    <name evidence="5" type="ORF">COC19_00025</name>
</gene>
<dbReference type="EMBL" id="NVQR01000001">
    <property type="protein sequence ID" value="PCH64200.1"/>
    <property type="molecule type" value="Genomic_DNA"/>
</dbReference>
<evidence type="ECO:0008006" key="7">
    <source>
        <dbReference type="Google" id="ProtNLM"/>
    </source>
</evidence>
<dbReference type="InterPro" id="IPR019734">
    <property type="entry name" value="TPR_rpt"/>
</dbReference>
<evidence type="ECO:0000313" key="6">
    <source>
        <dbReference type="Proteomes" id="UP000218172"/>
    </source>
</evidence>
<dbReference type="InterPro" id="IPR011990">
    <property type="entry name" value="TPR-like_helical_dom_sf"/>
</dbReference>
<dbReference type="PROSITE" id="PS51257">
    <property type="entry name" value="PROKAR_LIPOPROTEIN"/>
    <property type="match status" value="1"/>
</dbReference>
<accession>A0A2A4MWI6</accession>
<dbReference type="AlphaFoldDB" id="A0A2A4MWI6"/>
<evidence type="ECO:0000256" key="1">
    <source>
        <dbReference type="ARBA" id="ARBA00022737"/>
    </source>
</evidence>
<comment type="caution">
    <text evidence="5">The sequence shown here is derived from an EMBL/GenBank/DDBJ whole genome shotgun (WGS) entry which is preliminary data.</text>
</comment>
<evidence type="ECO:0000256" key="3">
    <source>
        <dbReference type="PROSITE-ProRule" id="PRU00339"/>
    </source>
</evidence>
<dbReference type="PANTHER" id="PTHR44943:SF5">
    <property type="entry name" value="BLL7697 PROTEIN"/>
    <property type="match status" value="1"/>
</dbReference>
<dbReference type="Proteomes" id="UP000218172">
    <property type="component" value="Unassembled WGS sequence"/>
</dbReference>
<protein>
    <recommendedName>
        <fullName evidence="7">Tetratricopeptide repeat-like domain-containing protein</fullName>
    </recommendedName>
</protein>
<reference evidence="6" key="1">
    <citation type="submission" date="2017-08" db="EMBL/GenBank/DDBJ databases">
        <title>A dynamic microbial community with high functional redundancy inhabits the cold, oxic subseafloor aquifer.</title>
        <authorList>
            <person name="Tully B.J."/>
            <person name="Wheat C.G."/>
            <person name="Glazer B.T."/>
            <person name="Huber J.A."/>
        </authorList>
    </citation>
    <scope>NUCLEOTIDE SEQUENCE [LARGE SCALE GENOMIC DNA]</scope>
</reference>
<dbReference type="Gene3D" id="1.25.40.10">
    <property type="entry name" value="Tetratricopeptide repeat domain"/>
    <property type="match status" value="3"/>
</dbReference>